<feature type="non-terminal residue" evidence="3">
    <location>
        <position position="1"/>
    </location>
</feature>
<feature type="compositionally biased region" description="Basic residues" evidence="2">
    <location>
        <begin position="187"/>
        <end position="196"/>
    </location>
</feature>
<sequence>LDSESETPGLSSRTASNRESPVKSSGSVNGNGSSGGSGNKVFPKLQKVTAGGLAPPHVTRQDTIEEIVELEDRQSRVTNLRKFDSYDSGIIRNSDQKLNETFRPPHAGTPAEYKEIISNIMDFKVDVKLEVQRLNQKVSRMEELLTEVLSRLGSGSPSSASQGPESGAESGVKSRPQSSGDMGSIILRKRRSKSRNKAAAPAVPISRTSDPEHEPAPSSPPQQPPPSSQSAPGRIDDEVAKRPYPRRPREFL</sequence>
<evidence type="ECO:0000256" key="1">
    <source>
        <dbReference type="SAM" id="Coils"/>
    </source>
</evidence>
<keyword evidence="1" id="KW-0175">Coiled coil</keyword>
<feature type="compositionally biased region" description="Low complexity" evidence="2">
    <location>
        <begin position="153"/>
        <end position="171"/>
    </location>
</feature>
<feature type="compositionally biased region" description="Low complexity" evidence="2">
    <location>
        <begin position="22"/>
        <end position="31"/>
    </location>
</feature>
<evidence type="ECO:0000256" key="2">
    <source>
        <dbReference type="SAM" id="MobiDB-lite"/>
    </source>
</evidence>
<feature type="compositionally biased region" description="Pro residues" evidence="2">
    <location>
        <begin position="217"/>
        <end position="227"/>
    </location>
</feature>
<reference evidence="3" key="1">
    <citation type="submission" date="2015-12" db="EMBL/GenBank/DDBJ databases">
        <title>De novo transcriptome assembly of four potential Pierce s Disease insect vectors from Arizona vineyards.</title>
        <authorList>
            <person name="Tassone E.E."/>
        </authorList>
    </citation>
    <scope>NUCLEOTIDE SEQUENCE</scope>
</reference>
<feature type="region of interest" description="Disordered" evidence="2">
    <location>
        <begin position="1"/>
        <end position="57"/>
    </location>
</feature>
<protein>
    <submittedName>
        <fullName evidence="3">Uncharacterized protein</fullName>
    </submittedName>
</protein>
<accession>A0A1B6CGM6</accession>
<dbReference type="AlphaFoldDB" id="A0A1B6CGM6"/>
<organism evidence="3">
    <name type="scientific">Clastoptera arizonana</name>
    <name type="common">Arizona spittle bug</name>
    <dbReference type="NCBI Taxonomy" id="38151"/>
    <lineage>
        <taxon>Eukaryota</taxon>
        <taxon>Metazoa</taxon>
        <taxon>Ecdysozoa</taxon>
        <taxon>Arthropoda</taxon>
        <taxon>Hexapoda</taxon>
        <taxon>Insecta</taxon>
        <taxon>Pterygota</taxon>
        <taxon>Neoptera</taxon>
        <taxon>Paraneoptera</taxon>
        <taxon>Hemiptera</taxon>
        <taxon>Auchenorrhyncha</taxon>
        <taxon>Cercopoidea</taxon>
        <taxon>Clastopteridae</taxon>
        <taxon>Clastoptera</taxon>
    </lineage>
</organism>
<name>A0A1B6CGM6_9HEMI</name>
<feature type="coiled-coil region" evidence="1">
    <location>
        <begin position="124"/>
        <end position="151"/>
    </location>
</feature>
<gene>
    <name evidence="3" type="ORF">g.17244</name>
</gene>
<dbReference type="EMBL" id="GEDC01024720">
    <property type="protein sequence ID" value="JAS12578.1"/>
    <property type="molecule type" value="Transcribed_RNA"/>
</dbReference>
<feature type="compositionally biased region" description="Polar residues" evidence="2">
    <location>
        <begin position="1"/>
        <end position="19"/>
    </location>
</feature>
<evidence type="ECO:0000313" key="3">
    <source>
        <dbReference type="EMBL" id="JAS12578.1"/>
    </source>
</evidence>
<proteinExistence type="predicted"/>
<feature type="region of interest" description="Disordered" evidence="2">
    <location>
        <begin position="152"/>
        <end position="252"/>
    </location>
</feature>
<feature type="compositionally biased region" description="Basic and acidic residues" evidence="2">
    <location>
        <begin position="234"/>
        <end position="252"/>
    </location>
</feature>